<protein>
    <submittedName>
        <fullName evidence="1">Uncharacterized protein</fullName>
    </submittedName>
</protein>
<sequence length="116" mass="12919">MPELNMKNVLPLATVRSHIRTTGEGFTHWSNPPGGPGNLTLDPDCPRCQAEAQRDEDLRRMRPVLEVLLKWAQPIMPNKIACCRVCFHVVGASHMGWCPVPEIEKALVDLGVKVEP</sequence>
<reference evidence="1" key="1">
    <citation type="journal article" date="2015" name="Nature">
        <title>Complex archaea that bridge the gap between prokaryotes and eukaryotes.</title>
        <authorList>
            <person name="Spang A."/>
            <person name="Saw J.H."/>
            <person name="Jorgensen S.L."/>
            <person name="Zaremba-Niedzwiedzka K."/>
            <person name="Martijn J."/>
            <person name="Lind A.E."/>
            <person name="van Eijk R."/>
            <person name="Schleper C."/>
            <person name="Guy L."/>
            <person name="Ettema T.J."/>
        </authorList>
    </citation>
    <scope>NUCLEOTIDE SEQUENCE</scope>
</reference>
<dbReference type="AlphaFoldDB" id="A0A0F9NPN3"/>
<name>A0A0F9NPN3_9ZZZZ</name>
<evidence type="ECO:0000313" key="1">
    <source>
        <dbReference type="EMBL" id="KKM90760.1"/>
    </source>
</evidence>
<proteinExistence type="predicted"/>
<dbReference type="EMBL" id="LAZR01006630">
    <property type="protein sequence ID" value="KKM90760.1"/>
    <property type="molecule type" value="Genomic_DNA"/>
</dbReference>
<accession>A0A0F9NPN3</accession>
<gene>
    <name evidence="1" type="ORF">LCGC14_1235490</name>
</gene>
<comment type="caution">
    <text evidence="1">The sequence shown here is derived from an EMBL/GenBank/DDBJ whole genome shotgun (WGS) entry which is preliminary data.</text>
</comment>
<organism evidence="1">
    <name type="scientific">marine sediment metagenome</name>
    <dbReference type="NCBI Taxonomy" id="412755"/>
    <lineage>
        <taxon>unclassified sequences</taxon>
        <taxon>metagenomes</taxon>
        <taxon>ecological metagenomes</taxon>
    </lineage>
</organism>